<dbReference type="InterPro" id="IPR036869">
    <property type="entry name" value="J_dom_sf"/>
</dbReference>
<proteinExistence type="predicted"/>
<dbReference type="InterPro" id="IPR001623">
    <property type="entry name" value="DnaJ_domain"/>
</dbReference>
<dbReference type="GO" id="GO:0072583">
    <property type="term" value="P:clathrin-dependent endocytosis"/>
    <property type="evidence" value="ECO:0007669"/>
    <property type="project" value="TreeGrafter"/>
</dbReference>
<dbReference type="GO" id="GO:0031982">
    <property type="term" value="C:vesicle"/>
    <property type="evidence" value="ECO:0007669"/>
    <property type="project" value="TreeGrafter"/>
</dbReference>
<name>A0A7S2CV58_9EUKA</name>
<feature type="region of interest" description="Disordered" evidence="2">
    <location>
        <begin position="1"/>
        <end position="49"/>
    </location>
</feature>
<dbReference type="PROSITE" id="PS50076">
    <property type="entry name" value="DNAJ_2"/>
    <property type="match status" value="1"/>
</dbReference>
<evidence type="ECO:0000256" key="2">
    <source>
        <dbReference type="SAM" id="MobiDB-lite"/>
    </source>
</evidence>
<reference evidence="4" key="1">
    <citation type="submission" date="2021-01" db="EMBL/GenBank/DDBJ databases">
        <authorList>
            <person name="Corre E."/>
            <person name="Pelletier E."/>
            <person name="Niang G."/>
            <person name="Scheremetjew M."/>
            <person name="Finn R."/>
            <person name="Kale V."/>
            <person name="Holt S."/>
            <person name="Cochrane G."/>
            <person name="Meng A."/>
            <person name="Brown T."/>
            <person name="Cohen L."/>
        </authorList>
    </citation>
    <scope>NUCLEOTIDE SEQUENCE</scope>
    <source>
        <strain evidence="4">UTEX LB 985</strain>
    </source>
</reference>
<dbReference type="GO" id="GO:0005737">
    <property type="term" value="C:cytoplasm"/>
    <property type="evidence" value="ECO:0007669"/>
    <property type="project" value="TreeGrafter"/>
</dbReference>
<evidence type="ECO:0000256" key="1">
    <source>
        <dbReference type="SAM" id="Coils"/>
    </source>
</evidence>
<feature type="coiled-coil region" evidence="1">
    <location>
        <begin position="149"/>
        <end position="198"/>
    </location>
</feature>
<dbReference type="CDD" id="cd06257">
    <property type="entry name" value="DnaJ"/>
    <property type="match status" value="1"/>
</dbReference>
<evidence type="ECO:0000259" key="3">
    <source>
        <dbReference type="PROSITE" id="PS50076"/>
    </source>
</evidence>
<evidence type="ECO:0000313" key="4">
    <source>
        <dbReference type="EMBL" id="CAD9436514.1"/>
    </source>
</evidence>
<gene>
    <name evidence="4" type="ORF">CBRE1094_LOCUS11854</name>
</gene>
<dbReference type="AlphaFoldDB" id="A0A7S2CV58"/>
<dbReference type="SUPFAM" id="SSF46565">
    <property type="entry name" value="Chaperone J-domain"/>
    <property type="match status" value="1"/>
</dbReference>
<dbReference type="PANTHER" id="PTHR23172">
    <property type="entry name" value="AUXILIN/CYCLIN G-ASSOCIATED KINASE-RELATED"/>
    <property type="match status" value="1"/>
</dbReference>
<dbReference type="Gene3D" id="1.10.287.110">
    <property type="entry name" value="DnaJ domain"/>
    <property type="match status" value="1"/>
</dbReference>
<feature type="compositionally biased region" description="Polar residues" evidence="2">
    <location>
        <begin position="25"/>
        <end position="40"/>
    </location>
</feature>
<dbReference type="EMBL" id="HBGU01021665">
    <property type="protein sequence ID" value="CAD9436514.1"/>
    <property type="molecule type" value="Transcribed_RNA"/>
</dbReference>
<feature type="domain" description="J" evidence="3">
    <location>
        <begin position="209"/>
        <end position="271"/>
    </location>
</feature>
<accession>A0A7S2CV58</accession>
<sequence length="271" mass="28885">MSGGGNDMDDLFSLAAPTPLMPQASAPTRVTADNRTRSAPSSSDPMNMGMMGGGDDLMAGFGSPPSAATPRARSATVGGDMMGDFDMMGLGGGGGGMGGGGSSGNLMGDDFDMMGMGGGSVGAAAVDVAPQQPGESDRAYFARRRESQKSAAIAEKVQKLKEKKEAEENNREMERDIEKQVKQQVQAWQREKKNIRALLASLHEIAPPCSWQPVGLDKLLQPNDVKKKYHKAILVVHPDKQSADDVEAKVRAQLVFDALRDAWNLFESQNK</sequence>
<protein>
    <recommendedName>
        <fullName evidence="3">J domain-containing protein</fullName>
    </recommendedName>
</protein>
<keyword evidence="1" id="KW-0175">Coiled coil</keyword>
<dbReference type="GO" id="GO:0072318">
    <property type="term" value="P:clathrin coat disassembly"/>
    <property type="evidence" value="ECO:0007669"/>
    <property type="project" value="TreeGrafter"/>
</dbReference>
<dbReference type="PANTHER" id="PTHR23172:SF19">
    <property type="entry name" value="J DOMAIN-CONTAINING PROTEIN"/>
    <property type="match status" value="1"/>
</dbReference>
<dbReference type="GO" id="GO:0030276">
    <property type="term" value="F:clathrin binding"/>
    <property type="evidence" value="ECO:0007669"/>
    <property type="project" value="TreeGrafter"/>
</dbReference>
<organism evidence="4">
    <name type="scientific">Haptolina brevifila</name>
    <dbReference type="NCBI Taxonomy" id="156173"/>
    <lineage>
        <taxon>Eukaryota</taxon>
        <taxon>Haptista</taxon>
        <taxon>Haptophyta</taxon>
        <taxon>Prymnesiophyceae</taxon>
        <taxon>Prymnesiales</taxon>
        <taxon>Prymnesiaceae</taxon>
        <taxon>Haptolina</taxon>
    </lineage>
</organism>